<dbReference type="EMBL" id="JAINUF010000001">
    <property type="protein sequence ID" value="KAJ8381658.1"/>
    <property type="molecule type" value="Genomic_DNA"/>
</dbReference>
<reference evidence="1" key="1">
    <citation type="journal article" date="2023" name="Science">
        <title>Genome structures resolve the early diversification of teleost fishes.</title>
        <authorList>
            <person name="Parey E."/>
            <person name="Louis A."/>
            <person name="Montfort J."/>
            <person name="Bouchez O."/>
            <person name="Roques C."/>
            <person name="Iampietro C."/>
            <person name="Lluch J."/>
            <person name="Castinel A."/>
            <person name="Donnadieu C."/>
            <person name="Desvignes T."/>
            <person name="Floi Bucao C."/>
            <person name="Jouanno E."/>
            <person name="Wen M."/>
            <person name="Mejri S."/>
            <person name="Dirks R."/>
            <person name="Jansen H."/>
            <person name="Henkel C."/>
            <person name="Chen W.J."/>
            <person name="Zahm M."/>
            <person name="Cabau C."/>
            <person name="Klopp C."/>
            <person name="Thompson A.W."/>
            <person name="Robinson-Rechavi M."/>
            <person name="Braasch I."/>
            <person name="Lecointre G."/>
            <person name="Bobe J."/>
            <person name="Postlethwait J.H."/>
            <person name="Berthelot C."/>
            <person name="Roest Crollius H."/>
            <person name="Guiguen Y."/>
        </authorList>
    </citation>
    <scope>NUCLEOTIDE SEQUENCE</scope>
    <source>
        <strain evidence="1">WJC10195</strain>
    </source>
</reference>
<name>A0A9Q1JDF8_SYNKA</name>
<protein>
    <submittedName>
        <fullName evidence="1">Uncharacterized protein</fullName>
    </submittedName>
</protein>
<keyword evidence="2" id="KW-1185">Reference proteome</keyword>
<proteinExistence type="predicted"/>
<organism evidence="1 2">
    <name type="scientific">Synaphobranchus kaupii</name>
    <name type="common">Kaup's arrowtooth eel</name>
    <dbReference type="NCBI Taxonomy" id="118154"/>
    <lineage>
        <taxon>Eukaryota</taxon>
        <taxon>Metazoa</taxon>
        <taxon>Chordata</taxon>
        <taxon>Craniata</taxon>
        <taxon>Vertebrata</taxon>
        <taxon>Euteleostomi</taxon>
        <taxon>Actinopterygii</taxon>
        <taxon>Neopterygii</taxon>
        <taxon>Teleostei</taxon>
        <taxon>Anguilliformes</taxon>
        <taxon>Synaphobranchidae</taxon>
        <taxon>Synaphobranchus</taxon>
    </lineage>
</organism>
<comment type="caution">
    <text evidence="1">The sequence shown here is derived from an EMBL/GenBank/DDBJ whole genome shotgun (WGS) entry which is preliminary data.</text>
</comment>
<evidence type="ECO:0000313" key="2">
    <source>
        <dbReference type="Proteomes" id="UP001152622"/>
    </source>
</evidence>
<accession>A0A9Q1JDF8</accession>
<dbReference type="AlphaFoldDB" id="A0A9Q1JDF8"/>
<evidence type="ECO:0000313" key="1">
    <source>
        <dbReference type="EMBL" id="KAJ8381658.1"/>
    </source>
</evidence>
<sequence>MASQYPSVTQQSECATSLAPVFWVRCTDESLQFNVAQGGGALSIYDADGRTDRWMDMLSKWRAIHSSKDRGWETAVAASGLHLTVGVSVATVVRTPGN</sequence>
<dbReference type="Proteomes" id="UP001152622">
    <property type="component" value="Chromosome 1"/>
</dbReference>
<gene>
    <name evidence="1" type="ORF">SKAU_G00024360</name>
</gene>